<accession>A0A0U5L436</accession>
<comment type="subunit">
    <text evidence="3">Homodimer.</text>
</comment>
<dbReference type="PATRIC" id="fig|1619313.3.peg.3457"/>
<dbReference type="GO" id="GO:0008080">
    <property type="term" value="F:N-acetyltransferase activity"/>
    <property type="evidence" value="ECO:0007669"/>
    <property type="project" value="InterPro"/>
</dbReference>
<dbReference type="STRING" id="1619313.EM595_3330"/>
<evidence type="ECO:0000256" key="1">
    <source>
        <dbReference type="ARBA" id="ARBA00022679"/>
    </source>
</evidence>
<dbReference type="InterPro" id="IPR012752">
    <property type="entry name" value="AcTrfase_WecD"/>
</dbReference>
<dbReference type="Pfam" id="PF00583">
    <property type="entry name" value="Acetyltransf_1"/>
    <property type="match status" value="1"/>
</dbReference>
<reference evidence="6" key="1">
    <citation type="submission" date="2015-11" db="EMBL/GenBank/DDBJ databases">
        <authorList>
            <person name="Blom J."/>
        </authorList>
    </citation>
    <scope>NUCLEOTIDE SEQUENCE [LARGE SCALE GENOMIC DNA]</scope>
</reference>
<dbReference type="PROSITE" id="PS51186">
    <property type="entry name" value="GNAT"/>
    <property type="match status" value="1"/>
</dbReference>
<dbReference type="InterPro" id="IPR000182">
    <property type="entry name" value="GNAT_dom"/>
</dbReference>
<feature type="domain" description="N-acetyltransferase" evidence="4">
    <location>
        <begin position="83"/>
        <end position="229"/>
    </location>
</feature>
<dbReference type="AlphaFoldDB" id="A0A0U5L436"/>
<name>A0A0U5L436_9GAMM</name>
<dbReference type="NCBIfam" id="TIGR02382">
    <property type="entry name" value="wecD_rffC"/>
    <property type="match status" value="1"/>
</dbReference>
<dbReference type="InterPro" id="IPR016181">
    <property type="entry name" value="Acyl_CoA_acyltransferase"/>
</dbReference>
<protein>
    <recommendedName>
        <fullName evidence="3">dTDP-fucosamine acetyltransferase</fullName>
        <ecNumber evidence="3">2.3.1.210</ecNumber>
    </recommendedName>
    <alternativeName>
        <fullName evidence="3">TDP-fucosamine acetyltransferase</fullName>
    </alternativeName>
    <alternativeName>
        <fullName evidence="3">dTDP-4-amino-4,6-dideoxy-D-galactose acyltransferase</fullName>
    </alternativeName>
</protein>
<dbReference type="HAMAP" id="MF_02027">
    <property type="entry name" value="WecD_RffC"/>
    <property type="match status" value="1"/>
</dbReference>
<comment type="caution">
    <text evidence="3">Lacks conserved residue(s) required for the propagation of feature annotation.</text>
</comment>
<dbReference type="EC" id="2.3.1.210" evidence="3"/>
<sequence length="229" mass="25505">MPVLASIKPLQWESDFFSLSTGLLDFSTPTPLDASASSPFSLLQAKVSAEDIDRLDALQLAGFRVVEGEADFVLSVERTTRQPGMRIARESQIPLLRDAAAAAFTFSRFREPWFPADASARFYARWLENAVRGTFDHQCLLAVDEQGELQGFVTLRELSDDARVGLLAVLPTAQRSGVGRRLMAAAADWTRVRGLKRLRVATQLSNLAAMRLYFRSGAQLESTAYWLYR</sequence>
<dbReference type="UniPathway" id="UPA00566"/>
<dbReference type="PANTHER" id="PTHR43877:SF2">
    <property type="entry name" value="AMINOALKYLPHOSPHONATE N-ACETYLTRANSFERASE-RELATED"/>
    <property type="match status" value="1"/>
</dbReference>
<dbReference type="OrthoDB" id="6057229at2"/>
<evidence type="ECO:0000259" key="4">
    <source>
        <dbReference type="PROSITE" id="PS51186"/>
    </source>
</evidence>
<dbReference type="Proteomes" id="UP000059419">
    <property type="component" value="Chromosome 1"/>
</dbReference>
<dbReference type="PANTHER" id="PTHR43877">
    <property type="entry name" value="AMINOALKYLPHOSPHONATE N-ACETYLTRANSFERASE-RELATED-RELATED"/>
    <property type="match status" value="1"/>
</dbReference>
<comment type="pathway">
    <text evidence="3">Bacterial outer membrane biogenesis; enterobacterial common antigen biosynthesis.</text>
</comment>
<dbReference type="SUPFAM" id="SSF55729">
    <property type="entry name" value="Acyl-CoA N-acyltransferases (Nat)"/>
    <property type="match status" value="1"/>
</dbReference>
<feature type="active site" description="Proton donor" evidence="3">
    <location>
        <position position="213"/>
    </location>
</feature>
<organism evidence="5 6">
    <name type="scientific">Duffyella gerundensis</name>
    <dbReference type="NCBI Taxonomy" id="1619313"/>
    <lineage>
        <taxon>Bacteria</taxon>
        <taxon>Pseudomonadati</taxon>
        <taxon>Pseudomonadota</taxon>
        <taxon>Gammaproteobacteria</taxon>
        <taxon>Enterobacterales</taxon>
        <taxon>Erwiniaceae</taxon>
        <taxon>Duffyella</taxon>
    </lineage>
</organism>
<comment type="similarity">
    <text evidence="3">Belongs to the WecD family.</text>
</comment>
<dbReference type="Gene3D" id="3.40.630.30">
    <property type="match status" value="1"/>
</dbReference>
<comment type="catalytic activity">
    <reaction evidence="3">
        <text>dTDP-4-amino-4,6-dideoxy-alpha-D-galactose + acetyl-CoA = dTDP-4-acetamido-4,6-dideoxy-alpha-D-galactose + CoA + H(+)</text>
        <dbReference type="Rhea" id="RHEA:34443"/>
        <dbReference type="ChEBI" id="CHEBI:15378"/>
        <dbReference type="ChEBI" id="CHEBI:57287"/>
        <dbReference type="ChEBI" id="CHEBI:57288"/>
        <dbReference type="ChEBI" id="CHEBI:68492"/>
        <dbReference type="ChEBI" id="CHEBI:68493"/>
        <dbReference type="EC" id="2.3.1.210"/>
    </reaction>
</comment>
<evidence type="ECO:0000256" key="3">
    <source>
        <dbReference type="HAMAP-Rule" id="MF_02027"/>
    </source>
</evidence>
<keyword evidence="6" id="KW-1185">Reference proteome</keyword>
<dbReference type="KEGG" id="ege:EM595_3330"/>
<dbReference type="NCBIfam" id="NF008212">
    <property type="entry name" value="PRK10975.1"/>
    <property type="match status" value="1"/>
</dbReference>
<dbReference type="RefSeq" id="WP_067434637.1">
    <property type="nucleotide sequence ID" value="NZ_CP072598.1"/>
</dbReference>
<keyword evidence="1 3" id="KW-0808">Transferase</keyword>
<proteinExistence type="inferred from homology"/>
<feature type="binding site" evidence="3">
    <location>
        <position position="206"/>
    </location>
    <ligand>
        <name>acetyl-CoA</name>
        <dbReference type="ChEBI" id="CHEBI:57288"/>
    </ligand>
</feature>
<dbReference type="GO" id="GO:0009246">
    <property type="term" value="P:enterobacterial common antigen biosynthetic process"/>
    <property type="evidence" value="ECO:0007669"/>
    <property type="project" value="UniProtKB-UniRule"/>
</dbReference>
<comment type="function">
    <text evidence="3">Catalyzes the acetylation of dTDP-fucosamine (dTDP-4-amino-4,6-dideoxy-D-galactose) to dTDP-Fuc4NAc, which is utilized in the biosynthesis of the enterobacterial common antigen (ECA).</text>
</comment>
<dbReference type="CDD" id="cd04301">
    <property type="entry name" value="NAT_SF"/>
    <property type="match status" value="1"/>
</dbReference>
<dbReference type="EMBL" id="LN907827">
    <property type="protein sequence ID" value="CUU25561.1"/>
    <property type="molecule type" value="Genomic_DNA"/>
</dbReference>
<keyword evidence="2 3" id="KW-0012">Acyltransferase</keyword>
<evidence type="ECO:0000313" key="6">
    <source>
        <dbReference type="Proteomes" id="UP000059419"/>
    </source>
</evidence>
<dbReference type="InterPro" id="IPR050832">
    <property type="entry name" value="Bact_Acetyltransf"/>
</dbReference>
<evidence type="ECO:0000313" key="5">
    <source>
        <dbReference type="EMBL" id="CUU25561.1"/>
    </source>
</evidence>
<evidence type="ECO:0000256" key="2">
    <source>
        <dbReference type="ARBA" id="ARBA00023315"/>
    </source>
</evidence>
<gene>
    <name evidence="3 5" type="primary">wecD</name>
    <name evidence="5" type="ORF">EM595_3330</name>
</gene>